<comment type="caution">
    <text evidence="4">The sequence shown here is derived from an EMBL/GenBank/DDBJ whole genome shotgun (WGS) entry which is preliminary data.</text>
</comment>
<gene>
    <name evidence="4" type="ORF">FHX73_12415</name>
</gene>
<evidence type="ECO:0000313" key="5">
    <source>
        <dbReference type="Proteomes" id="UP000317940"/>
    </source>
</evidence>
<dbReference type="PANTHER" id="PTHR35201:SF4">
    <property type="entry name" value="BETA-PINACENE SYNTHASE-RELATED"/>
    <property type="match status" value="1"/>
</dbReference>
<reference evidence="4 5" key="1">
    <citation type="submission" date="2019-06" db="EMBL/GenBank/DDBJ databases">
        <title>Sequencing the genomes of 1000 actinobacteria strains.</title>
        <authorList>
            <person name="Klenk H.-P."/>
        </authorList>
    </citation>
    <scope>NUCLEOTIDE SEQUENCE [LARGE SCALE GENOMIC DNA]</scope>
    <source>
        <strain evidence="4 5">DSM 44826</strain>
    </source>
</reference>
<organism evidence="4 5">
    <name type="scientific">Kitasatospora viridis</name>
    <dbReference type="NCBI Taxonomy" id="281105"/>
    <lineage>
        <taxon>Bacteria</taxon>
        <taxon>Bacillati</taxon>
        <taxon>Actinomycetota</taxon>
        <taxon>Actinomycetes</taxon>
        <taxon>Kitasatosporales</taxon>
        <taxon>Streptomycetaceae</taxon>
        <taxon>Kitasatospora</taxon>
    </lineage>
</organism>
<evidence type="ECO:0000256" key="2">
    <source>
        <dbReference type="RuleBase" id="RU366034"/>
    </source>
</evidence>
<evidence type="ECO:0000313" key="4">
    <source>
        <dbReference type="EMBL" id="TWF91303.1"/>
    </source>
</evidence>
<evidence type="ECO:0000256" key="1">
    <source>
        <dbReference type="ARBA" id="ARBA00023239"/>
    </source>
</evidence>
<keyword evidence="2" id="KW-0460">Magnesium</keyword>
<dbReference type="EMBL" id="VIWT01000002">
    <property type="protein sequence ID" value="TWF91303.1"/>
    <property type="molecule type" value="Genomic_DNA"/>
</dbReference>
<dbReference type="SFLD" id="SFLDG01020">
    <property type="entry name" value="Terpene_Cyclase_Like_2"/>
    <property type="match status" value="1"/>
</dbReference>
<feature type="region of interest" description="Disordered" evidence="3">
    <location>
        <begin position="333"/>
        <end position="357"/>
    </location>
</feature>
<dbReference type="AlphaFoldDB" id="A0A561TW12"/>
<dbReference type="Gene3D" id="1.10.600.10">
    <property type="entry name" value="Farnesyl Diphosphate Synthase"/>
    <property type="match status" value="1"/>
</dbReference>
<keyword evidence="2" id="KW-0479">Metal-binding</keyword>
<dbReference type="GO" id="GO:0010333">
    <property type="term" value="F:terpene synthase activity"/>
    <property type="evidence" value="ECO:0007669"/>
    <property type="project" value="InterPro"/>
</dbReference>
<proteinExistence type="inferred from homology"/>
<keyword evidence="1 2" id="KW-0456">Lyase</keyword>
<dbReference type="SUPFAM" id="SSF48576">
    <property type="entry name" value="Terpenoid synthases"/>
    <property type="match status" value="1"/>
</dbReference>
<dbReference type="OrthoDB" id="3676909at2"/>
<dbReference type="InterPro" id="IPR008949">
    <property type="entry name" value="Isoprenoid_synthase_dom_sf"/>
</dbReference>
<comment type="cofactor">
    <cofactor evidence="2">
        <name>Mg(2+)</name>
        <dbReference type="ChEBI" id="CHEBI:18420"/>
    </cofactor>
</comment>
<dbReference type="RefSeq" id="WP_145908910.1">
    <property type="nucleotide sequence ID" value="NZ_BAAAMZ010000010.1"/>
</dbReference>
<keyword evidence="5" id="KW-1185">Reference proteome</keyword>
<protein>
    <recommendedName>
        <fullName evidence="2">Terpene synthase</fullName>
        <ecNumber evidence="2">4.2.3.-</ecNumber>
    </recommendedName>
</protein>
<feature type="compositionally biased region" description="Polar residues" evidence="3">
    <location>
        <begin position="346"/>
        <end position="357"/>
    </location>
</feature>
<dbReference type="PANTHER" id="PTHR35201">
    <property type="entry name" value="TERPENE SYNTHASE"/>
    <property type="match status" value="1"/>
</dbReference>
<dbReference type="Pfam" id="PF19086">
    <property type="entry name" value="Terpene_syn_C_2"/>
    <property type="match status" value="1"/>
</dbReference>
<dbReference type="EC" id="4.2.3.-" evidence="2"/>
<dbReference type="SFLD" id="SFLDS00005">
    <property type="entry name" value="Isoprenoid_Synthase_Type_I"/>
    <property type="match status" value="1"/>
</dbReference>
<dbReference type="Proteomes" id="UP000317940">
    <property type="component" value="Unassembled WGS sequence"/>
</dbReference>
<dbReference type="InterPro" id="IPR034686">
    <property type="entry name" value="Terpene_cyclase-like_2"/>
</dbReference>
<accession>A0A561TW12</accession>
<name>A0A561TW12_9ACTN</name>
<evidence type="ECO:0000256" key="3">
    <source>
        <dbReference type="SAM" id="MobiDB-lite"/>
    </source>
</evidence>
<comment type="similarity">
    <text evidence="2">Belongs to the terpene synthase family.</text>
</comment>
<dbReference type="GO" id="GO:0046872">
    <property type="term" value="F:metal ion binding"/>
    <property type="evidence" value="ECO:0007669"/>
    <property type="project" value="UniProtKB-KW"/>
</dbReference>
<sequence>MPQDVEFEVPFPSRTSPHAAAARARNLTWAHRYGLLGSAEAEQRYRFSQVAECGSYCYLDVAGDDLDLLFDVMGWFFLFDDQFETRCPQRIAKATAACQEHILVVSSPPGAPALATRPTAVAFADCWRRMCEGTTPRWRARTAHAWVDYFTGQLAEVADGLSRQELDFETHLARRRQTIGVFPSLCLAERTGHLDVPDLAWHSTHLKQMQQAAVDQVICVNEVFSLEKEEAHGSPNLIHDLMRQRGYDRVWAIHYMRDLADRRMQEFVALDQQLPQLCERLCLTETESRAVVRYSQLVGYWLRGNYDWHRATGRYRQVSTVQGGKEYLGALTTEDLSTPKDHPAQPASTEGSPASGG</sequence>